<organism evidence="1">
    <name type="scientific">Bradyrhizobium quebecense</name>
    <dbReference type="NCBI Taxonomy" id="2748629"/>
    <lineage>
        <taxon>Bacteria</taxon>
        <taxon>Pseudomonadati</taxon>
        <taxon>Pseudomonadota</taxon>
        <taxon>Alphaproteobacteria</taxon>
        <taxon>Hyphomicrobiales</taxon>
        <taxon>Nitrobacteraceae</taxon>
        <taxon>Bradyrhizobium</taxon>
    </lineage>
</organism>
<sequence>MTKIYDQHRAAFANVSAYVILNKQGARVASVAFKYPRDGAGRLYAYVHIFGSEMVRGFAAGGGYDKHTAAVSSAVSRIKDGLDVNRWLASEVAEYDALRGALAKDGGHRWDGAAQAAGFTVLQAV</sequence>
<dbReference type="AlphaFoldDB" id="A0A974AGS8"/>
<gene>
    <name evidence="1" type="ORF">HU230_19100</name>
</gene>
<dbReference type="EMBL" id="JABWSX010000001">
    <property type="protein sequence ID" value="NVL07813.1"/>
    <property type="molecule type" value="Genomic_DNA"/>
</dbReference>
<evidence type="ECO:0000313" key="1">
    <source>
        <dbReference type="EMBL" id="NVL07813.1"/>
    </source>
</evidence>
<name>A0A974AGS8_9BRAD</name>
<comment type="caution">
    <text evidence="1">The sequence shown here is derived from an EMBL/GenBank/DDBJ whole genome shotgun (WGS) entry which is preliminary data.</text>
</comment>
<dbReference type="RefSeq" id="WP_176531430.1">
    <property type="nucleotide sequence ID" value="NZ_CP088022.1"/>
</dbReference>
<protein>
    <submittedName>
        <fullName evidence="1">Uncharacterized protein</fullName>
    </submittedName>
</protein>
<reference evidence="1" key="1">
    <citation type="submission" date="2020-06" db="EMBL/GenBank/DDBJ databases">
        <title>Whole Genome Sequence of Bradyrhizobium sp. Strain 66S1MB.</title>
        <authorList>
            <person name="Bromfield E."/>
            <person name="Cloutier S."/>
        </authorList>
    </citation>
    <scope>NUCLEOTIDE SEQUENCE</scope>
    <source>
        <strain evidence="1">66S1MB</strain>
    </source>
</reference>
<accession>A0A974AGS8</accession>
<proteinExistence type="predicted"/>